<comment type="similarity">
    <text evidence="1">Belongs to the virb1 family.</text>
</comment>
<sequence>MQFRPVRPLAFALLLLPLGCMTAEAPEVTQQAFLPAMRWDHRPEADDWTAATLAALRSEGAVLASTVPVDVDEFCPNYADATLPERRAFWAGLFSALAKHESTWNPKAKGGGGRWIGLMQIAPRTADAYDCDLPEGKGLTDGKANLACAVKIAAVQVGRDGAIVSDGDGWRGIARDWAPMRSEKKRDDIAAWTRAQSYCG</sequence>
<dbReference type="Pfam" id="PF01464">
    <property type="entry name" value="SLT"/>
    <property type="match status" value="1"/>
</dbReference>
<dbReference type="SUPFAM" id="SSF53955">
    <property type="entry name" value="Lysozyme-like"/>
    <property type="match status" value="1"/>
</dbReference>
<dbReference type="Gene3D" id="1.10.530.10">
    <property type="match status" value="1"/>
</dbReference>
<dbReference type="Proteomes" id="UP001652564">
    <property type="component" value="Unassembled WGS sequence"/>
</dbReference>
<reference evidence="4 5" key="1">
    <citation type="submission" date="2022-10" db="EMBL/GenBank/DDBJ databases">
        <title>Defluviimonas sp. nov., isolated from ocean surface sediments.</title>
        <authorList>
            <person name="He W."/>
            <person name="Wang L."/>
            <person name="Zhang D.-F."/>
        </authorList>
    </citation>
    <scope>NUCLEOTIDE SEQUENCE [LARGE SCALE GENOMIC DNA]</scope>
    <source>
        <strain evidence="4 5">WL0050</strain>
    </source>
</reference>
<evidence type="ECO:0000259" key="3">
    <source>
        <dbReference type="Pfam" id="PF01464"/>
    </source>
</evidence>
<organism evidence="4 5">
    <name type="scientific">Albidovulum litorale</name>
    <dbReference type="NCBI Taxonomy" id="2984134"/>
    <lineage>
        <taxon>Bacteria</taxon>
        <taxon>Pseudomonadati</taxon>
        <taxon>Pseudomonadota</taxon>
        <taxon>Alphaproteobacteria</taxon>
        <taxon>Rhodobacterales</taxon>
        <taxon>Paracoccaceae</taxon>
        <taxon>Albidovulum</taxon>
    </lineage>
</organism>
<dbReference type="EMBL" id="JAOWKZ010000003">
    <property type="protein sequence ID" value="MCV2873568.1"/>
    <property type="molecule type" value="Genomic_DNA"/>
</dbReference>
<feature type="chain" id="PRO_5045209182" evidence="2">
    <location>
        <begin position="26"/>
        <end position="200"/>
    </location>
</feature>
<evidence type="ECO:0000313" key="5">
    <source>
        <dbReference type="Proteomes" id="UP001652564"/>
    </source>
</evidence>
<feature type="domain" description="Transglycosylase SLT" evidence="3">
    <location>
        <begin position="87"/>
        <end position="151"/>
    </location>
</feature>
<name>A0ABT2ZQY2_9RHOB</name>
<feature type="signal peptide" evidence="2">
    <location>
        <begin position="1"/>
        <end position="25"/>
    </location>
</feature>
<keyword evidence="5" id="KW-1185">Reference proteome</keyword>
<evidence type="ECO:0000256" key="2">
    <source>
        <dbReference type="SAM" id="SignalP"/>
    </source>
</evidence>
<keyword evidence="2" id="KW-0732">Signal</keyword>
<accession>A0ABT2ZQY2</accession>
<dbReference type="RefSeq" id="WP_263740772.1">
    <property type="nucleotide sequence ID" value="NZ_JAOWKZ010000003.1"/>
</dbReference>
<dbReference type="InterPro" id="IPR008258">
    <property type="entry name" value="Transglycosylase_SLT_dom_1"/>
</dbReference>
<evidence type="ECO:0000256" key="1">
    <source>
        <dbReference type="ARBA" id="ARBA00009387"/>
    </source>
</evidence>
<dbReference type="InterPro" id="IPR023346">
    <property type="entry name" value="Lysozyme-like_dom_sf"/>
</dbReference>
<protein>
    <submittedName>
        <fullName evidence="4">Lytic transglycosylase domain-containing protein</fullName>
    </submittedName>
</protein>
<comment type="caution">
    <text evidence="4">The sequence shown here is derived from an EMBL/GenBank/DDBJ whole genome shotgun (WGS) entry which is preliminary data.</text>
</comment>
<evidence type="ECO:0000313" key="4">
    <source>
        <dbReference type="EMBL" id="MCV2873568.1"/>
    </source>
</evidence>
<proteinExistence type="inferred from homology"/>
<gene>
    <name evidence="4" type="ORF">OEZ71_14800</name>
</gene>